<protein>
    <submittedName>
        <fullName evidence="3">Pimeloyl-ACP methyl ester carboxylesterase</fullName>
    </submittedName>
</protein>
<organism evidence="3 4">
    <name type="scientific">Pedobacter cryoconitis</name>
    <dbReference type="NCBI Taxonomy" id="188932"/>
    <lineage>
        <taxon>Bacteria</taxon>
        <taxon>Pseudomonadati</taxon>
        <taxon>Bacteroidota</taxon>
        <taxon>Sphingobacteriia</taxon>
        <taxon>Sphingobacteriales</taxon>
        <taxon>Sphingobacteriaceae</taxon>
        <taxon>Pedobacter</taxon>
    </lineage>
</organism>
<feature type="signal peptide" evidence="1">
    <location>
        <begin position="1"/>
        <end position="26"/>
    </location>
</feature>
<comment type="caution">
    <text evidence="3">The sequence shown here is derived from an EMBL/GenBank/DDBJ whole genome shotgun (WGS) entry which is preliminary data.</text>
</comment>
<sequence>MKMKLINAKSFYFLLVLLLFVSRVNAQPTDKPPVFVLVHGAFHGGWCWQKVSKQLRANGDVVYTPTLSGLGEHRNTLNSKIDLNTHITDIINLILSEDLHNVILVGHSYAGAVIAGVADSIPERLSKLVFLDAMLMKNGQSALDVSPKDIRGNFIKSATQFDKGLSLPFMSAEIFGVTDVDDAKWVNERLTNQPFRTFTQPLVLKHPYGNQLPLTYIACTSPELRAIQLFADEAKASKDWKYLELKTGHDAMITVPAELAKMLESLE</sequence>
<dbReference type="Pfam" id="PF12697">
    <property type="entry name" value="Abhydrolase_6"/>
    <property type="match status" value="1"/>
</dbReference>
<dbReference type="InterPro" id="IPR052897">
    <property type="entry name" value="Sec-Metab_Biosynth_Hydrolase"/>
</dbReference>
<evidence type="ECO:0000313" key="3">
    <source>
        <dbReference type="EMBL" id="MBB6498500.1"/>
    </source>
</evidence>
<dbReference type="InterPro" id="IPR029058">
    <property type="entry name" value="AB_hydrolase_fold"/>
</dbReference>
<feature type="chain" id="PRO_5031123376" evidence="1">
    <location>
        <begin position="27"/>
        <end position="267"/>
    </location>
</feature>
<evidence type="ECO:0000313" key="4">
    <source>
        <dbReference type="Proteomes" id="UP000521017"/>
    </source>
</evidence>
<dbReference type="EMBL" id="JACHCC010000002">
    <property type="protein sequence ID" value="MBB6498500.1"/>
    <property type="molecule type" value="Genomic_DNA"/>
</dbReference>
<dbReference type="RefSeq" id="WP_184622682.1">
    <property type="nucleotide sequence ID" value="NZ_JACHCC010000002.1"/>
</dbReference>
<dbReference type="SUPFAM" id="SSF53474">
    <property type="entry name" value="alpha/beta-Hydrolases"/>
    <property type="match status" value="1"/>
</dbReference>
<dbReference type="Proteomes" id="UP000521017">
    <property type="component" value="Unassembled WGS sequence"/>
</dbReference>
<dbReference type="InterPro" id="IPR000073">
    <property type="entry name" value="AB_hydrolase_1"/>
</dbReference>
<accession>A0A7X0MIG4</accession>
<gene>
    <name evidence="3" type="ORF">HDF25_000637</name>
</gene>
<keyword evidence="1" id="KW-0732">Signal</keyword>
<dbReference type="AlphaFoldDB" id="A0A7X0MIG4"/>
<name>A0A7X0MIG4_9SPHI</name>
<evidence type="ECO:0000256" key="1">
    <source>
        <dbReference type="SAM" id="SignalP"/>
    </source>
</evidence>
<dbReference type="PANTHER" id="PTHR37017:SF11">
    <property type="entry name" value="ESTERASE_LIPASE_THIOESTERASE DOMAIN-CONTAINING PROTEIN"/>
    <property type="match status" value="1"/>
</dbReference>
<dbReference type="Gene3D" id="3.40.50.1820">
    <property type="entry name" value="alpha/beta hydrolase"/>
    <property type="match status" value="1"/>
</dbReference>
<proteinExistence type="predicted"/>
<dbReference type="PANTHER" id="PTHR37017">
    <property type="entry name" value="AB HYDROLASE-1 DOMAIN-CONTAINING PROTEIN-RELATED"/>
    <property type="match status" value="1"/>
</dbReference>
<reference evidence="3 4" key="1">
    <citation type="submission" date="2020-08" db="EMBL/GenBank/DDBJ databases">
        <title>Genomic Encyclopedia of Type Strains, Phase IV (KMG-V): Genome sequencing to study the core and pangenomes of soil and plant-associated prokaryotes.</title>
        <authorList>
            <person name="Whitman W."/>
        </authorList>
    </citation>
    <scope>NUCLEOTIDE SEQUENCE [LARGE SCALE GENOMIC DNA]</scope>
    <source>
        <strain evidence="3 4">M2T3</strain>
    </source>
</reference>
<feature type="domain" description="AB hydrolase-1" evidence="2">
    <location>
        <begin position="35"/>
        <end position="261"/>
    </location>
</feature>
<evidence type="ECO:0000259" key="2">
    <source>
        <dbReference type="Pfam" id="PF12697"/>
    </source>
</evidence>